<protein>
    <submittedName>
        <fullName evidence="2">Uncharacterized protein</fullName>
    </submittedName>
</protein>
<keyword evidence="1" id="KW-1133">Transmembrane helix</keyword>
<evidence type="ECO:0000313" key="3">
    <source>
        <dbReference type="Proteomes" id="UP000594342"/>
    </source>
</evidence>
<evidence type="ECO:0000313" key="2">
    <source>
        <dbReference type="EMBL" id="VBB18734.1"/>
    </source>
</evidence>
<feature type="transmembrane region" description="Helical" evidence="1">
    <location>
        <begin position="6"/>
        <end position="31"/>
    </location>
</feature>
<proteinExistence type="predicted"/>
<comment type="caution">
    <text evidence="2">The sequence shown here is derived from an EMBL/GenBank/DDBJ whole genome shotgun (WGS) entry which is preliminary data.</text>
</comment>
<accession>A0A5K0UB57</accession>
<feature type="transmembrane region" description="Helical" evidence="1">
    <location>
        <begin position="189"/>
        <end position="207"/>
    </location>
</feature>
<dbReference type="Proteomes" id="UP000594342">
    <property type="component" value="Unassembled WGS sequence"/>
</dbReference>
<feature type="transmembrane region" description="Helical" evidence="1">
    <location>
        <begin position="103"/>
        <end position="127"/>
    </location>
</feature>
<dbReference type="EMBL" id="UPSH01000001">
    <property type="protein sequence ID" value="VBB18734.1"/>
    <property type="molecule type" value="Genomic_DNA"/>
</dbReference>
<reference evidence="2 3" key="1">
    <citation type="submission" date="2018-10" db="EMBL/GenBank/DDBJ databases">
        <authorList>
            <consortium name="IHU Genomes"/>
        </authorList>
    </citation>
    <scope>NUCLEOTIDE SEQUENCE [LARGE SCALE GENOMIC DNA]</scope>
    <source>
        <strain evidence="2 3">A1</strain>
    </source>
</reference>
<feature type="transmembrane region" description="Helical" evidence="1">
    <location>
        <begin position="213"/>
        <end position="232"/>
    </location>
</feature>
<keyword evidence="3" id="KW-1185">Reference proteome</keyword>
<keyword evidence="1" id="KW-0812">Transmembrane</keyword>
<organism evidence="2 3">
    <name type="scientific">Yasminevirus sp. GU-2018</name>
    <dbReference type="NCBI Taxonomy" id="2420051"/>
    <lineage>
        <taxon>Viruses</taxon>
        <taxon>Varidnaviria</taxon>
        <taxon>Bamfordvirae</taxon>
        <taxon>Nucleocytoviricota</taxon>
        <taxon>Megaviricetes</taxon>
        <taxon>Imitervirales</taxon>
        <taxon>Mimiviridae</taxon>
        <taxon>Klosneuvirinae</taxon>
        <taxon>Yasminevirus</taxon>
        <taxon>Yasminevirus saudimassiliense</taxon>
    </lineage>
</organism>
<feature type="transmembrane region" description="Helical" evidence="1">
    <location>
        <begin position="71"/>
        <end position="91"/>
    </location>
</feature>
<feature type="transmembrane region" description="Helical" evidence="1">
    <location>
        <begin position="43"/>
        <end position="65"/>
    </location>
</feature>
<sequence>MFDYILYALLFFLGTITKIILVPIYLFSGSVFNSSFNTLTKRILYYIYLVLNYILTFIVGSWLVASNLVGWFTALWVLLILVDVIVFVYFYNPAGNLLGAPVAFIVLVREMLFAIIGLVLLGVYYSADYETHLIVYGSMIWGFAGAKILDAFPKFYIFNSGVNSNTLVTPFRGKSGRVTSSPSLNPVEAILNAVNVLLLMFLSVFTAFFGSNIYTIIIAILYFLYVVGYFVYRKMTV</sequence>
<keyword evidence="1" id="KW-0472">Membrane</keyword>
<name>A0A5K0UB57_9VIRU</name>
<evidence type="ECO:0000256" key="1">
    <source>
        <dbReference type="SAM" id="Phobius"/>
    </source>
</evidence>
<gene>
    <name evidence="2" type="ORF">YASMINEVIRUS_1266</name>
</gene>